<evidence type="ECO:0000313" key="2">
    <source>
        <dbReference type="EMBL" id="APU68744.1"/>
    </source>
</evidence>
<dbReference type="KEGG" id="gfl:GRFL_2020"/>
<sequence>MIFLIGSCFVENIGHKLDWFRFRNLQNPTGILFHPHVIGKFLYRVEAKRNYTAEDIFKFQGRWQSYESHSRVSGATMEECLLRLNSGLEKTEKFLSAATHVVVTLGSAWYYRHLATGSVVANCHKVPQKEFQKQLSSVKELQDDLQFCMKNIRRINPDCSVIFTVSPVRHIKDGVVENSLGKAQLLTAVHQIVRQNSYNFYFPAYEIMMDELRDYRFYSQDMIHPSNMAIEYIWNRFTDAWLAPESISILREIDSIQKARHHRLPEELSGSHKKFLTKLQSKIEEIQKKHPEISFSEPA</sequence>
<accession>A0A1L7I690</accession>
<dbReference type="AlphaFoldDB" id="A0A1L7I690"/>
<reference evidence="2 3" key="1">
    <citation type="submission" date="2016-07" db="EMBL/GenBank/DDBJ databases">
        <title>Multi-omics approach to identify versatile polysaccharide utilization systems of a marine flavobacterium Gramella flava.</title>
        <authorList>
            <person name="Tang K."/>
        </authorList>
    </citation>
    <scope>NUCLEOTIDE SEQUENCE [LARGE SCALE GENOMIC DNA]</scope>
    <source>
        <strain evidence="2 3">JLT2011</strain>
    </source>
</reference>
<dbReference type="InterPro" id="IPR014982">
    <property type="entry name" value="GSCFA"/>
</dbReference>
<dbReference type="SUPFAM" id="SSF52266">
    <property type="entry name" value="SGNH hydrolase"/>
    <property type="match status" value="1"/>
</dbReference>
<feature type="domain" description="GSCFA" evidence="1">
    <location>
        <begin position="2"/>
        <end position="237"/>
    </location>
</feature>
<evidence type="ECO:0000313" key="3">
    <source>
        <dbReference type="Proteomes" id="UP000186230"/>
    </source>
</evidence>
<dbReference type="STRING" id="1229726.GRFL_2020"/>
<organism evidence="2 3">
    <name type="scientific">Christiangramia flava JLT2011</name>
    <dbReference type="NCBI Taxonomy" id="1229726"/>
    <lineage>
        <taxon>Bacteria</taxon>
        <taxon>Pseudomonadati</taxon>
        <taxon>Bacteroidota</taxon>
        <taxon>Flavobacteriia</taxon>
        <taxon>Flavobacteriales</taxon>
        <taxon>Flavobacteriaceae</taxon>
        <taxon>Christiangramia</taxon>
    </lineage>
</organism>
<dbReference type="EMBL" id="CP016359">
    <property type="protein sequence ID" value="APU68744.1"/>
    <property type="molecule type" value="Genomic_DNA"/>
</dbReference>
<protein>
    <recommendedName>
        <fullName evidence="1">GSCFA domain-containing protein</fullName>
    </recommendedName>
</protein>
<dbReference type="Proteomes" id="UP000186230">
    <property type="component" value="Chromosome"/>
</dbReference>
<keyword evidence="3" id="KW-1185">Reference proteome</keyword>
<gene>
    <name evidence="2" type="ORF">GRFL_2020</name>
</gene>
<evidence type="ECO:0000259" key="1">
    <source>
        <dbReference type="Pfam" id="PF08885"/>
    </source>
</evidence>
<dbReference type="Pfam" id="PF08885">
    <property type="entry name" value="GSCFA"/>
    <property type="match status" value="1"/>
</dbReference>
<proteinExistence type="predicted"/>
<name>A0A1L7I690_9FLAO</name>